<dbReference type="Gene3D" id="3.30.465.10">
    <property type="match status" value="1"/>
</dbReference>
<dbReference type="SUPFAM" id="SSF56176">
    <property type="entry name" value="FAD-binding/transporter-associated domain-like"/>
    <property type="match status" value="1"/>
</dbReference>
<dbReference type="EMBL" id="BOQP01000017">
    <property type="protein sequence ID" value="GIM73913.1"/>
    <property type="molecule type" value="Genomic_DNA"/>
</dbReference>
<dbReference type="InterPro" id="IPR016166">
    <property type="entry name" value="FAD-bd_PCMH"/>
</dbReference>
<dbReference type="GO" id="GO:0071949">
    <property type="term" value="F:FAD binding"/>
    <property type="evidence" value="ECO:0007669"/>
    <property type="project" value="InterPro"/>
</dbReference>
<dbReference type="Proteomes" id="UP000680865">
    <property type="component" value="Unassembled WGS sequence"/>
</dbReference>
<feature type="region of interest" description="Disordered" evidence="1">
    <location>
        <begin position="136"/>
        <end position="164"/>
    </location>
</feature>
<proteinExistence type="predicted"/>
<dbReference type="PANTHER" id="PTHR42659:SF9">
    <property type="entry name" value="XANTHINE DEHYDROGENASE FAD-BINDING SUBUNIT XDHB-RELATED"/>
    <property type="match status" value="1"/>
</dbReference>
<gene>
    <name evidence="3" type="ORF">Aco04nite_37790</name>
</gene>
<feature type="compositionally biased region" description="Low complexity" evidence="1">
    <location>
        <begin position="136"/>
        <end position="157"/>
    </location>
</feature>
<dbReference type="RefSeq" id="WP_212998511.1">
    <property type="nucleotide sequence ID" value="NZ_BAAATW010000012.1"/>
</dbReference>
<dbReference type="PANTHER" id="PTHR42659">
    <property type="entry name" value="XANTHINE DEHYDROGENASE SUBUNIT C-RELATED"/>
    <property type="match status" value="1"/>
</dbReference>
<sequence>MDLHTVVEVVSPARPGQWRRGDAWLGGGTALFGEPQPGVTRLLDLAASGWTPITVRDEGLEIAATCTVADVTRFAGAPEFTAFHGLATACCRAFLASFKIWNVATVGGNLCAALPAGPMIALTAALDGECLILGPADPTDGPADPADGPAGEIPADPGDGDGGPVERRVRVVDFVTGDGSTVLRDGEMLRSVTLPRASLTGLTAYRQGSLFTHGRSAALLAGRLTQAGGFVLTVTASTVRPYQLRFPELPDERHLLDELAAAIPDDAWTDDVHGLPAWRAHLTRTFAAEIRQELAA</sequence>
<dbReference type="InterPro" id="IPR016169">
    <property type="entry name" value="FAD-bd_PCMH_sub2"/>
</dbReference>
<dbReference type="PROSITE" id="PS51387">
    <property type="entry name" value="FAD_PCMH"/>
    <property type="match status" value="1"/>
</dbReference>
<organism evidence="3 4">
    <name type="scientific">Winogradskya consettensis</name>
    <dbReference type="NCBI Taxonomy" id="113560"/>
    <lineage>
        <taxon>Bacteria</taxon>
        <taxon>Bacillati</taxon>
        <taxon>Actinomycetota</taxon>
        <taxon>Actinomycetes</taxon>
        <taxon>Micromonosporales</taxon>
        <taxon>Micromonosporaceae</taxon>
        <taxon>Winogradskya</taxon>
    </lineage>
</organism>
<evidence type="ECO:0000259" key="2">
    <source>
        <dbReference type="PROSITE" id="PS51387"/>
    </source>
</evidence>
<dbReference type="InterPro" id="IPR051312">
    <property type="entry name" value="Diverse_Substr_Oxidored"/>
</dbReference>
<protein>
    <submittedName>
        <fullName evidence="3">FAD-binding molybdopterin dehydrogenase</fullName>
    </submittedName>
</protein>
<dbReference type="AlphaFoldDB" id="A0A919SN00"/>
<comment type="caution">
    <text evidence="3">The sequence shown here is derived from an EMBL/GenBank/DDBJ whole genome shotgun (WGS) entry which is preliminary data.</text>
</comment>
<dbReference type="InterPro" id="IPR036318">
    <property type="entry name" value="FAD-bd_PCMH-like_sf"/>
</dbReference>
<reference evidence="3" key="1">
    <citation type="submission" date="2021-03" db="EMBL/GenBank/DDBJ databases">
        <title>Whole genome shotgun sequence of Actinoplanes consettensis NBRC 14913.</title>
        <authorList>
            <person name="Komaki H."/>
            <person name="Tamura T."/>
        </authorList>
    </citation>
    <scope>NUCLEOTIDE SEQUENCE</scope>
    <source>
        <strain evidence="3">NBRC 14913</strain>
    </source>
</reference>
<accession>A0A919SN00</accession>
<dbReference type="GO" id="GO:0016491">
    <property type="term" value="F:oxidoreductase activity"/>
    <property type="evidence" value="ECO:0007669"/>
    <property type="project" value="InterPro"/>
</dbReference>
<evidence type="ECO:0000313" key="3">
    <source>
        <dbReference type="EMBL" id="GIM73913.1"/>
    </source>
</evidence>
<name>A0A919SN00_9ACTN</name>
<dbReference type="InterPro" id="IPR002346">
    <property type="entry name" value="Mopterin_DH_FAD-bd"/>
</dbReference>
<keyword evidence="4" id="KW-1185">Reference proteome</keyword>
<feature type="domain" description="FAD-binding PCMH-type" evidence="2">
    <location>
        <begin position="1"/>
        <end position="199"/>
    </location>
</feature>
<dbReference type="Pfam" id="PF00941">
    <property type="entry name" value="FAD_binding_5"/>
    <property type="match status" value="1"/>
</dbReference>
<evidence type="ECO:0000313" key="4">
    <source>
        <dbReference type="Proteomes" id="UP000680865"/>
    </source>
</evidence>
<evidence type="ECO:0000256" key="1">
    <source>
        <dbReference type="SAM" id="MobiDB-lite"/>
    </source>
</evidence>